<dbReference type="PANTHER" id="PTHR36492">
    <property type="match status" value="1"/>
</dbReference>
<evidence type="ECO:0000256" key="1">
    <source>
        <dbReference type="SAM" id="MobiDB-lite"/>
    </source>
</evidence>
<proteinExistence type="predicted"/>
<dbReference type="InterPro" id="IPR029052">
    <property type="entry name" value="Metallo-depent_PP-like"/>
</dbReference>
<keyword evidence="4" id="KW-1185">Reference proteome</keyword>
<dbReference type="Gene3D" id="3.60.21.10">
    <property type="match status" value="1"/>
</dbReference>
<reference evidence="3" key="1">
    <citation type="journal article" date="2020" name="Stud. Mycol.">
        <title>101 Dothideomycetes genomes: a test case for predicting lifestyles and emergence of pathogens.</title>
        <authorList>
            <person name="Haridas S."/>
            <person name="Albert R."/>
            <person name="Binder M."/>
            <person name="Bloem J."/>
            <person name="Labutti K."/>
            <person name="Salamov A."/>
            <person name="Andreopoulos B."/>
            <person name="Baker S."/>
            <person name="Barry K."/>
            <person name="Bills G."/>
            <person name="Bluhm B."/>
            <person name="Cannon C."/>
            <person name="Castanera R."/>
            <person name="Culley D."/>
            <person name="Daum C."/>
            <person name="Ezra D."/>
            <person name="Gonzalez J."/>
            <person name="Henrissat B."/>
            <person name="Kuo A."/>
            <person name="Liang C."/>
            <person name="Lipzen A."/>
            <person name="Lutzoni F."/>
            <person name="Magnuson J."/>
            <person name="Mondo S."/>
            <person name="Nolan M."/>
            <person name="Ohm R."/>
            <person name="Pangilinan J."/>
            <person name="Park H.-J."/>
            <person name="Ramirez L."/>
            <person name="Alfaro M."/>
            <person name="Sun H."/>
            <person name="Tritt A."/>
            <person name="Yoshinaga Y."/>
            <person name="Zwiers L.-H."/>
            <person name="Turgeon B."/>
            <person name="Goodwin S."/>
            <person name="Spatafora J."/>
            <person name="Crous P."/>
            <person name="Grigoriev I."/>
        </authorList>
    </citation>
    <scope>NUCLEOTIDE SEQUENCE</scope>
    <source>
        <strain evidence="3">CBS 116005</strain>
    </source>
</reference>
<gene>
    <name evidence="3" type="ORF">EJ03DRAFT_105524</name>
</gene>
<dbReference type="PANTHER" id="PTHR36492:SF2">
    <property type="entry name" value="[ACYL-CARRIER-PROTEIN] PHOSPHODIESTERASE PPTH"/>
    <property type="match status" value="1"/>
</dbReference>
<dbReference type="SUPFAM" id="SSF56300">
    <property type="entry name" value="Metallo-dependent phosphatases"/>
    <property type="match status" value="1"/>
</dbReference>
<name>A0A6G1LL92_9PEZI</name>
<feature type="domain" description="Calcineurin-like phosphoesterase" evidence="2">
    <location>
        <begin position="7"/>
        <end position="250"/>
    </location>
</feature>
<sequence length="341" mass="38915">MASTSTMRLWAIADIHLSFKSNKEEFARLRGKGPDDGLILAGDVGESLETLNEAFRLAKKRFKHVFWVPGNHELYTSKTHVPDEEKELKGEAKYMACVAVAKKHGVLTPEDDFMTWVYEDEEGFQVAATICPIFTLYDYTFRPDHVTREGALEWAMEEGIKATDETLLHPDPYDTRDEWCARLVEQTETKLQRAADSGFPLVIINHWPLREDTVFIPRVPRFSLWCGTTKTKNWHTKYHAKVVVTGHLHVRRTDWIDGVRFEECSLGYPRQWQEAKDEGHNVNTLLREILPGPPTPKKGQEPTTTWRGRGRGWSLSHGMEPPAPDLRRPVTPGSPSSRLGA</sequence>
<dbReference type="EMBL" id="ML995810">
    <property type="protein sequence ID" value="KAF2773733.1"/>
    <property type="molecule type" value="Genomic_DNA"/>
</dbReference>
<dbReference type="InterPro" id="IPR052963">
    <property type="entry name" value="Pantetheine_PDE"/>
</dbReference>
<dbReference type="InterPro" id="IPR004843">
    <property type="entry name" value="Calcineurin-like_PHP"/>
</dbReference>
<protein>
    <submittedName>
        <fullName evidence="3">Metallo-dependent phosphatase</fullName>
    </submittedName>
</protein>
<dbReference type="GO" id="GO:0016787">
    <property type="term" value="F:hydrolase activity"/>
    <property type="evidence" value="ECO:0007669"/>
    <property type="project" value="InterPro"/>
</dbReference>
<dbReference type="Proteomes" id="UP000799436">
    <property type="component" value="Unassembled WGS sequence"/>
</dbReference>
<feature type="region of interest" description="Disordered" evidence="1">
    <location>
        <begin position="289"/>
        <end position="341"/>
    </location>
</feature>
<organism evidence="3 4">
    <name type="scientific">Teratosphaeria nubilosa</name>
    <dbReference type="NCBI Taxonomy" id="161662"/>
    <lineage>
        <taxon>Eukaryota</taxon>
        <taxon>Fungi</taxon>
        <taxon>Dikarya</taxon>
        <taxon>Ascomycota</taxon>
        <taxon>Pezizomycotina</taxon>
        <taxon>Dothideomycetes</taxon>
        <taxon>Dothideomycetidae</taxon>
        <taxon>Mycosphaerellales</taxon>
        <taxon>Teratosphaeriaceae</taxon>
        <taxon>Teratosphaeria</taxon>
    </lineage>
</organism>
<evidence type="ECO:0000313" key="4">
    <source>
        <dbReference type="Proteomes" id="UP000799436"/>
    </source>
</evidence>
<dbReference type="AlphaFoldDB" id="A0A6G1LL92"/>
<dbReference type="Pfam" id="PF00149">
    <property type="entry name" value="Metallophos"/>
    <property type="match status" value="1"/>
</dbReference>
<accession>A0A6G1LL92</accession>
<dbReference type="OrthoDB" id="550558at2759"/>
<evidence type="ECO:0000313" key="3">
    <source>
        <dbReference type="EMBL" id="KAF2773733.1"/>
    </source>
</evidence>
<evidence type="ECO:0000259" key="2">
    <source>
        <dbReference type="Pfam" id="PF00149"/>
    </source>
</evidence>